<reference evidence="2 3" key="1">
    <citation type="submission" date="2019-10" db="EMBL/GenBank/DDBJ databases">
        <title>Assembly and Annotation for the nematode Trichostrongylus colubriformis.</title>
        <authorList>
            <person name="Martin J."/>
        </authorList>
    </citation>
    <scope>NUCLEOTIDE SEQUENCE [LARGE SCALE GENOMIC DNA]</scope>
    <source>
        <strain evidence="2">G859</strain>
        <tissue evidence="2">Whole worm</tissue>
    </source>
</reference>
<dbReference type="Proteomes" id="UP001331761">
    <property type="component" value="Unassembled WGS sequence"/>
</dbReference>
<feature type="non-terminal residue" evidence="2">
    <location>
        <position position="1"/>
    </location>
</feature>
<comment type="caution">
    <text evidence="2">The sequence shown here is derived from an EMBL/GenBank/DDBJ whole genome shotgun (WGS) entry which is preliminary data.</text>
</comment>
<protein>
    <submittedName>
        <fullName evidence="2">Uncharacterized protein</fullName>
    </submittedName>
</protein>
<dbReference type="EMBL" id="WIXE01021516">
    <property type="protein sequence ID" value="KAK5968316.1"/>
    <property type="molecule type" value="Genomic_DNA"/>
</dbReference>
<keyword evidence="1" id="KW-0472">Membrane</keyword>
<keyword evidence="1" id="KW-1133">Transmembrane helix</keyword>
<dbReference type="AlphaFoldDB" id="A0AAN8EUC6"/>
<name>A0AAN8EUC6_TRICO</name>
<evidence type="ECO:0000313" key="3">
    <source>
        <dbReference type="Proteomes" id="UP001331761"/>
    </source>
</evidence>
<sequence>GSVFPNGTLDGKLHECSPNHVHCVAEEERIVLASEKETVQCIERGRLWHEQNYCAFEHLNRSSYCDDARRCYGVRFHCDRRSILLTKISKISEFKRMLVGLVLLAVLLAVAYRALRRIQKSSTMDVKAMTKRHEEIRL</sequence>
<feature type="transmembrane region" description="Helical" evidence="1">
    <location>
        <begin position="97"/>
        <end position="115"/>
    </location>
</feature>
<evidence type="ECO:0000256" key="1">
    <source>
        <dbReference type="SAM" id="Phobius"/>
    </source>
</evidence>
<evidence type="ECO:0000313" key="2">
    <source>
        <dbReference type="EMBL" id="KAK5968316.1"/>
    </source>
</evidence>
<proteinExistence type="predicted"/>
<keyword evidence="3" id="KW-1185">Reference proteome</keyword>
<accession>A0AAN8EUC6</accession>
<organism evidence="2 3">
    <name type="scientific">Trichostrongylus colubriformis</name>
    <name type="common">Black scour worm</name>
    <dbReference type="NCBI Taxonomy" id="6319"/>
    <lineage>
        <taxon>Eukaryota</taxon>
        <taxon>Metazoa</taxon>
        <taxon>Ecdysozoa</taxon>
        <taxon>Nematoda</taxon>
        <taxon>Chromadorea</taxon>
        <taxon>Rhabditida</taxon>
        <taxon>Rhabditina</taxon>
        <taxon>Rhabditomorpha</taxon>
        <taxon>Strongyloidea</taxon>
        <taxon>Trichostrongylidae</taxon>
        <taxon>Trichostrongylus</taxon>
    </lineage>
</organism>
<keyword evidence="1" id="KW-0812">Transmembrane</keyword>
<gene>
    <name evidence="2" type="ORF">GCK32_019697</name>
</gene>